<gene>
    <name evidence="5" type="primary">LOC111137101</name>
</gene>
<dbReference type="Proteomes" id="UP000694844">
    <property type="component" value="Chromosome 5"/>
</dbReference>
<feature type="region of interest" description="Disordered" evidence="3">
    <location>
        <begin position="404"/>
        <end position="438"/>
    </location>
</feature>
<evidence type="ECO:0000313" key="4">
    <source>
        <dbReference type="Proteomes" id="UP000694844"/>
    </source>
</evidence>
<organism evidence="4 5">
    <name type="scientific">Crassostrea virginica</name>
    <name type="common">Eastern oyster</name>
    <dbReference type="NCBI Taxonomy" id="6565"/>
    <lineage>
        <taxon>Eukaryota</taxon>
        <taxon>Metazoa</taxon>
        <taxon>Spiralia</taxon>
        <taxon>Lophotrochozoa</taxon>
        <taxon>Mollusca</taxon>
        <taxon>Bivalvia</taxon>
        <taxon>Autobranchia</taxon>
        <taxon>Pteriomorphia</taxon>
        <taxon>Ostreida</taxon>
        <taxon>Ostreoidea</taxon>
        <taxon>Ostreidae</taxon>
        <taxon>Crassostrea</taxon>
    </lineage>
</organism>
<keyword evidence="1 2" id="KW-0175">Coiled coil</keyword>
<dbReference type="KEGG" id="cvn:111137101"/>
<sequence length="513" mass="59316">MDSVEELKQEVYCLRQKLATATSQEAWYNDEISQLHSMRKQDSDIQDALKEKVLKLQRKIDILEEDAEQQKLTEANLKSQVQSLEKLVENNKTMNETLSHSIMTEDNSQLMNELCSLQNENTQLKGELIEVKHELQSTSIEAENLKQKLANKDQELEEIQCQITTHINTIEKYRTEITELNTQIDILQMETQSQSCKGNSLFSEVEDRRVKAEKLVKKYQLSNQQLNQQNHKLKMQMFTCLGLSKEKSDDERVKNLQNQIYQLQEDKKQLLEQANRSPSSEVVLKEDVGGILKEGEVGSGEDYVKYLHSIIKANNEEISKLRNDVKAQKMLLLAEKDTVLSLERKQYDIESQREKTRGLYLREKLKVEELRAKYEPEKMKNDTVVKKGKLEKLPLVSESSLKEEKYERKRKESARMVRDEAENNIENHKPDSDVDEKRTDCDIEYKKTKSVSLSDEIKMMDTEGGVEIGSLSQREASESSAAFEKPIKSKGRRVTNIVKAEIPDSKVDECSTQ</sequence>
<name>A0A8B8EVR0_CRAVI</name>
<dbReference type="OrthoDB" id="2121607at2759"/>
<dbReference type="InterPro" id="IPR051149">
    <property type="entry name" value="Spindly/BICDR_Dynein_Adapter"/>
</dbReference>
<evidence type="ECO:0000256" key="2">
    <source>
        <dbReference type="SAM" id="Coils"/>
    </source>
</evidence>
<evidence type="ECO:0000313" key="5">
    <source>
        <dbReference type="RefSeq" id="XP_022344066.1"/>
    </source>
</evidence>
<accession>A0A8B8EVR0</accession>
<feature type="coiled-coil region" evidence="2">
    <location>
        <begin position="128"/>
        <end position="273"/>
    </location>
</feature>
<dbReference type="Gene3D" id="6.10.250.3110">
    <property type="match status" value="1"/>
</dbReference>
<protein>
    <submittedName>
        <fullName evidence="5">Protein Spindly-A-like</fullName>
    </submittedName>
</protein>
<evidence type="ECO:0000256" key="1">
    <source>
        <dbReference type="ARBA" id="ARBA00023054"/>
    </source>
</evidence>
<evidence type="ECO:0000256" key="3">
    <source>
        <dbReference type="SAM" id="MobiDB-lite"/>
    </source>
</evidence>
<dbReference type="PANTHER" id="PTHR32123">
    <property type="entry name" value="BICD FAMILY-LIKE CARGO ADAPTER"/>
    <property type="match status" value="1"/>
</dbReference>
<keyword evidence="4" id="KW-1185">Reference proteome</keyword>
<dbReference type="GeneID" id="111137101"/>
<proteinExistence type="predicted"/>
<dbReference type="RefSeq" id="XP_022344066.1">
    <property type="nucleotide sequence ID" value="XM_022488358.1"/>
</dbReference>
<feature type="coiled-coil region" evidence="2">
    <location>
        <begin position="4"/>
        <end position="87"/>
    </location>
</feature>
<dbReference type="AlphaFoldDB" id="A0A8B8EVR0"/>
<reference evidence="5" key="1">
    <citation type="submission" date="2025-08" db="UniProtKB">
        <authorList>
            <consortium name="RefSeq"/>
        </authorList>
    </citation>
    <scope>IDENTIFICATION</scope>
    <source>
        <tissue evidence="5">Whole sample</tissue>
    </source>
</reference>
<dbReference type="PANTHER" id="PTHR32123:SF9">
    <property type="entry name" value="PROTEIN SPINDLY"/>
    <property type="match status" value="1"/>
</dbReference>